<dbReference type="EMBL" id="JABFDN010000002">
    <property type="protein sequence ID" value="NPU65473.1"/>
    <property type="molecule type" value="Genomic_DNA"/>
</dbReference>
<organism evidence="2 3">
    <name type="scientific">Bradyrhizobium aeschynomenes</name>
    <dbReference type="NCBI Taxonomy" id="2734909"/>
    <lineage>
        <taxon>Bacteria</taxon>
        <taxon>Pseudomonadati</taxon>
        <taxon>Pseudomonadota</taxon>
        <taxon>Alphaproteobacteria</taxon>
        <taxon>Hyphomicrobiales</taxon>
        <taxon>Nitrobacteraceae</taxon>
        <taxon>Bradyrhizobium</taxon>
    </lineage>
</organism>
<evidence type="ECO:0000256" key="1">
    <source>
        <dbReference type="SAM" id="Phobius"/>
    </source>
</evidence>
<evidence type="ECO:0000313" key="3">
    <source>
        <dbReference type="Proteomes" id="UP000886476"/>
    </source>
</evidence>
<proteinExistence type="predicted"/>
<dbReference type="RefSeq" id="WP_172110501.1">
    <property type="nucleotide sequence ID" value="NZ_JABFDN010000002.1"/>
</dbReference>
<accession>A0ABX2CCC5</accession>
<gene>
    <name evidence="2" type="ORF">HL667_10755</name>
</gene>
<sequence>MRSIMVALRILDGIFIAATGFVLLVIAGLPIAWMLAQLDMSLREFQAFALFVIFSSLLLIHAIATSDSAP</sequence>
<protein>
    <submittedName>
        <fullName evidence="2">Uncharacterized protein</fullName>
    </submittedName>
</protein>
<keyword evidence="1" id="KW-0472">Membrane</keyword>
<keyword evidence="1" id="KW-1133">Transmembrane helix</keyword>
<name>A0ABX2CCC5_9BRAD</name>
<dbReference type="Proteomes" id="UP000886476">
    <property type="component" value="Unassembled WGS sequence"/>
</dbReference>
<evidence type="ECO:0000313" key="2">
    <source>
        <dbReference type="EMBL" id="NPU65473.1"/>
    </source>
</evidence>
<keyword evidence="1" id="KW-0812">Transmembrane</keyword>
<comment type="caution">
    <text evidence="2">The sequence shown here is derived from an EMBL/GenBank/DDBJ whole genome shotgun (WGS) entry which is preliminary data.</text>
</comment>
<keyword evidence="3" id="KW-1185">Reference proteome</keyword>
<feature type="transmembrane region" description="Helical" evidence="1">
    <location>
        <begin position="45"/>
        <end position="64"/>
    </location>
</feature>
<feature type="transmembrane region" description="Helical" evidence="1">
    <location>
        <begin position="12"/>
        <end position="33"/>
    </location>
</feature>
<reference evidence="2" key="1">
    <citation type="submission" date="2020-05" db="EMBL/GenBank/DDBJ databases">
        <title>Nod-independent and nitrogen-fixing Bradyrhizobium aeschynomene sp. nov. isolated from nodules of Aeschynomene indica.</title>
        <authorList>
            <person name="Zhang Z."/>
        </authorList>
    </citation>
    <scope>NUCLEOTIDE SEQUENCE</scope>
    <source>
        <strain evidence="2">83012</strain>
    </source>
</reference>